<dbReference type="PANTHER" id="PTHR21505:SF8">
    <property type="entry name" value="DPT-YFP REPRESSOR BY OVEREXPRESSION, ISOFORM D-RELATED"/>
    <property type="match status" value="1"/>
</dbReference>
<evidence type="ECO:0000259" key="1">
    <source>
        <dbReference type="PROSITE" id="PS51029"/>
    </source>
</evidence>
<evidence type="ECO:0000313" key="2">
    <source>
        <dbReference type="EMBL" id="CAH4035188.1"/>
    </source>
</evidence>
<dbReference type="InterPro" id="IPR006578">
    <property type="entry name" value="MADF-dom"/>
</dbReference>
<sequence>MKWTNEKIIKFIQAIETYRILWDSSHHDYKNRNKKHDATQDLAQSFNCDSNEVMRKWKIILAQYRREKKKILDSKSSGSGISDIYKPKWFGYAYLNFFQGRDELNVSISSQDERNEQLIQDIQHVTENEDQESPHKRPVNNFKVPKNSLKRRADDEDPVITHASSVMDNVMKQLEAKKRDDDEIFAAAVATKLRKIKDEGKKILVQRDIDNLLYDAIIGTGKYATTPMPSPY</sequence>
<name>A0A9P0XHM5_PIEBR</name>
<proteinExistence type="predicted"/>
<dbReference type="EMBL" id="CALOZG010000042">
    <property type="protein sequence ID" value="CAH4035188.1"/>
    <property type="molecule type" value="Genomic_DNA"/>
</dbReference>
<dbReference type="SMART" id="SM00595">
    <property type="entry name" value="MADF"/>
    <property type="match status" value="1"/>
</dbReference>
<gene>
    <name evidence="2" type="ORF">PIBRA_LOCUS11273</name>
</gene>
<keyword evidence="3" id="KW-1185">Reference proteome</keyword>
<comment type="caution">
    <text evidence="2">The sequence shown here is derived from an EMBL/GenBank/DDBJ whole genome shotgun (WGS) entry which is preliminary data.</text>
</comment>
<evidence type="ECO:0000313" key="3">
    <source>
        <dbReference type="Proteomes" id="UP001152562"/>
    </source>
</evidence>
<protein>
    <recommendedName>
        <fullName evidence="1">MADF domain-containing protein</fullName>
    </recommendedName>
</protein>
<accession>A0A9P0XHM5</accession>
<dbReference type="PANTHER" id="PTHR21505">
    <property type="entry name" value="MADF DOMAIN-CONTAINING PROTEIN-RELATED"/>
    <property type="match status" value="1"/>
</dbReference>
<feature type="domain" description="MADF" evidence="1">
    <location>
        <begin position="10"/>
        <end position="103"/>
    </location>
</feature>
<dbReference type="AlphaFoldDB" id="A0A9P0XHM5"/>
<dbReference type="Proteomes" id="UP001152562">
    <property type="component" value="Unassembled WGS sequence"/>
</dbReference>
<organism evidence="2 3">
    <name type="scientific">Pieris brassicae</name>
    <name type="common">White butterfly</name>
    <name type="synonym">Large white butterfly</name>
    <dbReference type="NCBI Taxonomy" id="7116"/>
    <lineage>
        <taxon>Eukaryota</taxon>
        <taxon>Metazoa</taxon>
        <taxon>Ecdysozoa</taxon>
        <taxon>Arthropoda</taxon>
        <taxon>Hexapoda</taxon>
        <taxon>Insecta</taxon>
        <taxon>Pterygota</taxon>
        <taxon>Neoptera</taxon>
        <taxon>Endopterygota</taxon>
        <taxon>Lepidoptera</taxon>
        <taxon>Glossata</taxon>
        <taxon>Ditrysia</taxon>
        <taxon>Papilionoidea</taxon>
        <taxon>Pieridae</taxon>
        <taxon>Pierinae</taxon>
        <taxon>Pieris</taxon>
    </lineage>
</organism>
<reference evidence="2" key="1">
    <citation type="submission" date="2022-05" db="EMBL/GenBank/DDBJ databases">
        <authorList>
            <person name="Okamura Y."/>
        </authorList>
    </citation>
    <scope>NUCLEOTIDE SEQUENCE</scope>
</reference>
<dbReference type="PROSITE" id="PS51029">
    <property type="entry name" value="MADF"/>
    <property type="match status" value="1"/>
</dbReference>
<dbReference type="Pfam" id="PF10545">
    <property type="entry name" value="MADF_DNA_bdg"/>
    <property type="match status" value="1"/>
</dbReference>